<dbReference type="KEGG" id="sgi:SGRAN_3395"/>
<keyword evidence="1" id="KW-1133">Transmembrane helix</keyword>
<feature type="transmembrane region" description="Helical" evidence="1">
    <location>
        <begin position="114"/>
        <end position="135"/>
    </location>
</feature>
<keyword evidence="3" id="KW-1185">Reference proteome</keyword>
<proteinExistence type="predicted"/>
<dbReference type="AlphaFoldDB" id="A0AA86GV56"/>
<dbReference type="Proteomes" id="UP000058599">
    <property type="component" value="Chromosome"/>
</dbReference>
<name>A0AA86GV56_9SPHN</name>
<organism evidence="2 3">
    <name type="scientific">Sphingopyxis granuli</name>
    <dbReference type="NCBI Taxonomy" id="267128"/>
    <lineage>
        <taxon>Bacteria</taxon>
        <taxon>Pseudomonadati</taxon>
        <taxon>Pseudomonadota</taxon>
        <taxon>Alphaproteobacteria</taxon>
        <taxon>Sphingomonadales</taxon>
        <taxon>Sphingomonadaceae</taxon>
        <taxon>Sphingopyxis</taxon>
    </lineage>
</organism>
<feature type="transmembrane region" description="Helical" evidence="1">
    <location>
        <begin position="36"/>
        <end position="56"/>
    </location>
</feature>
<keyword evidence="1" id="KW-0472">Membrane</keyword>
<accession>A0AA86GV56</accession>
<feature type="transmembrane region" description="Helical" evidence="1">
    <location>
        <begin position="63"/>
        <end position="83"/>
    </location>
</feature>
<keyword evidence="1" id="KW-0812">Transmembrane</keyword>
<dbReference type="RefSeq" id="WP_067185658.1">
    <property type="nucleotide sequence ID" value="NZ_CP012199.1"/>
</dbReference>
<evidence type="ECO:0000256" key="1">
    <source>
        <dbReference type="SAM" id="Phobius"/>
    </source>
</evidence>
<sequence length="141" mass="15200">MSHPSSDLPAASQPPYIANDPHETSGVQAGFQLPRWIWHSMFAFYAIFFIAVAAATGRDTATVMMLVISLLYMLMFFGTAGLLHKQKGREHDSPLDRAGGLLETWTGPMDARTVAAQILAVPAGFAFLGIVVFLARASAGF</sequence>
<dbReference type="EMBL" id="CP012199">
    <property type="protein sequence ID" value="AMG75738.1"/>
    <property type="molecule type" value="Genomic_DNA"/>
</dbReference>
<reference evidence="2 3" key="1">
    <citation type="journal article" date="2016" name="BMC Genomics">
        <title>Genomic analysis of the nitrate-respiring Sphingopyxis granuli (formerly Sphingomonas macrogoltabida) strain TFA.</title>
        <authorList>
            <person name="Garcia-Romero I."/>
            <person name="Perez-Pulido A.J."/>
            <person name="Gonzalez-Flores Y.E."/>
            <person name="Reyes-Ramirez F."/>
            <person name="Santero E."/>
            <person name="Floriano B."/>
        </authorList>
    </citation>
    <scope>NUCLEOTIDE SEQUENCE [LARGE SCALE GENOMIC DNA]</scope>
    <source>
        <strain evidence="2 3">TFA</strain>
    </source>
</reference>
<evidence type="ECO:0000313" key="2">
    <source>
        <dbReference type="EMBL" id="AMG75738.1"/>
    </source>
</evidence>
<protein>
    <submittedName>
        <fullName evidence="2">Uncharacterized protein</fullName>
    </submittedName>
</protein>
<evidence type="ECO:0000313" key="3">
    <source>
        <dbReference type="Proteomes" id="UP000058599"/>
    </source>
</evidence>
<gene>
    <name evidence="2" type="ORF">SGRAN_3395</name>
</gene>